<reference evidence="3 4" key="1">
    <citation type="journal article" date="2021" name="Microbiol. Resour. Announc.">
        <title>Complete Genome Sequences of Two Rhodococcus sp. Strains with Large and Linear Chromosomes, Isolated from Apple Rhizosphere.</title>
        <authorList>
            <person name="Benning S."/>
            <person name="Brugnone N."/>
            <person name="Siani R."/>
            <person name="Kublik S."/>
            <person name="Schloter M."/>
            <person name="Rad V."/>
        </authorList>
    </citation>
    <scope>NUCLEOTIDE SEQUENCE [LARGE SCALE GENOMIC DNA]</scope>
    <source>
        <strain evidence="3 4">R79</strain>
    </source>
</reference>
<dbReference type="Gene3D" id="1.10.1530.10">
    <property type="match status" value="1"/>
</dbReference>
<dbReference type="RefSeq" id="WP_206008583.1">
    <property type="nucleotide sequence ID" value="NZ_CP070619.1"/>
</dbReference>
<evidence type="ECO:0000313" key="4">
    <source>
        <dbReference type="Proteomes" id="UP000662986"/>
    </source>
</evidence>
<sequence>MTTSVELTSADALDLAAAVMAGLGTPADMAREIAEHLVDADLVGHGSHGISRLPSYAKYVDDKQVVASARPQVLTGTTSPTVSAEWGFSHVAARMTTDLACERARSGGLGLAGLVRSTHVGRLGAYMERAAAADCIAMAFVGGMGGSRLVAPFGGRSGLLSTNPIAAGFPTASGKPLVVDFSTAAAPIGKIMVAALEGRRMPNESLVDADGRPSNDPTLLERGGSMRTFGDHKGFGLAVLVELLGRVLLGSERFGDGGGPIFERQGLLILTVAADSFRDLSDVLAEAEQLRDDIHAVPPAEGFDQVLAPGDPEQRARERSGDRVVISEGAWNSIQSAATRVGVADRIPQPLLPS</sequence>
<keyword evidence="4" id="KW-1185">Reference proteome</keyword>
<dbReference type="Pfam" id="PF02615">
    <property type="entry name" value="Ldh_2"/>
    <property type="match status" value="1"/>
</dbReference>
<dbReference type="Proteomes" id="UP000662986">
    <property type="component" value="Chromosome"/>
</dbReference>
<dbReference type="InterPro" id="IPR043144">
    <property type="entry name" value="Mal/L-sulf/L-lact_DH-like_ah"/>
</dbReference>
<evidence type="ECO:0000256" key="2">
    <source>
        <dbReference type="ARBA" id="ARBA00023002"/>
    </source>
</evidence>
<proteinExistence type="inferred from homology"/>
<organism evidence="3 4">
    <name type="scientific">Rhodococcus pseudokoreensis</name>
    <dbReference type="NCBI Taxonomy" id="2811421"/>
    <lineage>
        <taxon>Bacteria</taxon>
        <taxon>Bacillati</taxon>
        <taxon>Actinomycetota</taxon>
        <taxon>Actinomycetes</taxon>
        <taxon>Mycobacteriales</taxon>
        <taxon>Nocardiaceae</taxon>
        <taxon>Rhodococcus</taxon>
    </lineage>
</organism>
<dbReference type="EMBL" id="CP070619">
    <property type="protein sequence ID" value="QSE92162.1"/>
    <property type="molecule type" value="Genomic_DNA"/>
</dbReference>
<reference evidence="3 4" key="2">
    <citation type="journal article" date="2022" name="Arch. Microbiol.">
        <title>Rhodococcus pseudokoreensis sp. nov. isolated from the rhizosphere of young M26 apple rootstocks.</title>
        <authorList>
            <person name="Kampfer P."/>
            <person name="Glaeser S.P."/>
            <person name="Blom J."/>
            <person name="Wolf J."/>
            <person name="Benning S."/>
            <person name="Schloter M."/>
            <person name="Neumann-Schaal M."/>
        </authorList>
    </citation>
    <scope>NUCLEOTIDE SEQUENCE [LARGE SCALE GENOMIC DNA]</scope>
    <source>
        <strain evidence="3 4">R79</strain>
    </source>
</reference>
<comment type="similarity">
    <text evidence="1">Belongs to the LDH2/MDH2 oxidoreductase family.</text>
</comment>
<name>A0A974W7J9_9NOCA</name>
<dbReference type="PANTHER" id="PTHR11091">
    <property type="entry name" value="OXIDOREDUCTASE-RELATED"/>
    <property type="match status" value="1"/>
</dbReference>
<evidence type="ECO:0000313" key="3">
    <source>
        <dbReference type="EMBL" id="QSE92162.1"/>
    </source>
</evidence>
<dbReference type="InterPro" id="IPR003767">
    <property type="entry name" value="Malate/L-lactate_DH-like"/>
</dbReference>
<dbReference type="Gene3D" id="3.30.1370.60">
    <property type="entry name" value="Hypothetical oxidoreductase yiak, domain 2"/>
    <property type="match status" value="1"/>
</dbReference>
<dbReference type="InterPro" id="IPR043143">
    <property type="entry name" value="Mal/L-sulf/L-lact_DH-like_NADP"/>
</dbReference>
<dbReference type="InterPro" id="IPR036111">
    <property type="entry name" value="Mal/L-sulfo/L-lacto_DH-like_sf"/>
</dbReference>
<dbReference type="SUPFAM" id="SSF89733">
    <property type="entry name" value="L-sulfolactate dehydrogenase-like"/>
    <property type="match status" value="1"/>
</dbReference>
<gene>
    <name evidence="3" type="ORF">JWS13_27775</name>
</gene>
<evidence type="ECO:0000256" key="1">
    <source>
        <dbReference type="ARBA" id="ARBA00006056"/>
    </source>
</evidence>
<keyword evidence="2" id="KW-0560">Oxidoreductase</keyword>
<accession>A0A974W7J9</accession>
<protein>
    <submittedName>
        <fullName evidence="3">Ldh family oxidoreductase</fullName>
    </submittedName>
</protein>
<dbReference type="PANTHER" id="PTHR11091:SF0">
    <property type="entry name" value="MALATE DEHYDROGENASE"/>
    <property type="match status" value="1"/>
</dbReference>